<dbReference type="AlphaFoldDB" id="A0A8K0D6Q3"/>
<gene>
    <name evidence="2" type="ORF">ILUMI_05971</name>
</gene>
<evidence type="ECO:0000259" key="1">
    <source>
        <dbReference type="Pfam" id="PF20700"/>
    </source>
</evidence>
<dbReference type="EMBL" id="VTPC01002338">
    <property type="protein sequence ID" value="KAF2900219.1"/>
    <property type="molecule type" value="Genomic_DNA"/>
</dbReference>
<evidence type="ECO:0000313" key="2">
    <source>
        <dbReference type="EMBL" id="KAF2900219.1"/>
    </source>
</evidence>
<keyword evidence="3" id="KW-1185">Reference proteome</keyword>
<dbReference type="Proteomes" id="UP000801492">
    <property type="component" value="Unassembled WGS sequence"/>
</dbReference>
<dbReference type="OrthoDB" id="6783392at2759"/>
<sequence length="171" mass="18800">MEITGENRNGLNSQLTFKCNMCNLIQQVFTIPDPEFINDSIVVGAMSVGSGYTHLKQIMSAINVPIFAQSTYDKIHNKVCDAWEETAMEEMFKAAEEEKLLAVAAGDVSEDGVPLITVVCDGVWAKRSYRCNFSSLSGAAAIVGYRTKKVLYTFYGPPTTLRLILMNGNAK</sequence>
<accession>A0A8K0D6Q3</accession>
<protein>
    <recommendedName>
        <fullName evidence="1">Mutator-like transposase domain-containing protein</fullName>
    </recommendedName>
</protein>
<comment type="caution">
    <text evidence="2">The sequence shown here is derived from an EMBL/GenBank/DDBJ whole genome shotgun (WGS) entry which is preliminary data.</text>
</comment>
<evidence type="ECO:0000313" key="3">
    <source>
        <dbReference type="Proteomes" id="UP000801492"/>
    </source>
</evidence>
<dbReference type="InterPro" id="IPR049012">
    <property type="entry name" value="Mutator_transp_dom"/>
</dbReference>
<feature type="domain" description="Mutator-like transposase" evidence="1">
    <location>
        <begin position="1"/>
        <end position="152"/>
    </location>
</feature>
<name>A0A8K0D6Q3_IGNLU</name>
<organism evidence="2 3">
    <name type="scientific">Ignelater luminosus</name>
    <name type="common">Cucubano</name>
    <name type="synonym">Pyrophorus luminosus</name>
    <dbReference type="NCBI Taxonomy" id="2038154"/>
    <lineage>
        <taxon>Eukaryota</taxon>
        <taxon>Metazoa</taxon>
        <taxon>Ecdysozoa</taxon>
        <taxon>Arthropoda</taxon>
        <taxon>Hexapoda</taxon>
        <taxon>Insecta</taxon>
        <taxon>Pterygota</taxon>
        <taxon>Neoptera</taxon>
        <taxon>Endopterygota</taxon>
        <taxon>Coleoptera</taxon>
        <taxon>Polyphaga</taxon>
        <taxon>Elateriformia</taxon>
        <taxon>Elateroidea</taxon>
        <taxon>Elateridae</taxon>
        <taxon>Agrypninae</taxon>
        <taxon>Pyrophorini</taxon>
        <taxon>Ignelater</taxon>
    </lineage>
</organism>
<dbReference type="Pfam" id="PF20700">
    <property type="entry name" value="Mutator"/>
    <property type="match status" value="1"/>
</dbReference>
<reference evidence="2" key="1">
    <citation type="submission" date="2019-08" db="EMBL/GenBank/DDBJ databases">
        <title>The genome of the North American firefly Photinus pyralis.</title>
        <authorList>
            <consortium name="Photinus pyralis genome working group"/>
            <person name="Fallon T.R."/>
            <person name="Sander Lower S.E."/>
            <person name="Weng J.-K."/>
        </authorList>
    </citation>
    <scope>NUCLEOTIDE SEQUENCE</scope>
    <source>
        <strain evidence="2">TRF0915ILg1</strain>
        <tissue evidence="2">Whole body</tissue>
    </source>
</reference>
<proteinExistence type="predicted"/>